<dbReference type="Pfam" id="PF13505">
    <property type="entry name" value="OMP_b-brl"/>
    <property type="match status" value="1"/>
</dbReference>
<dbReference type="GO" id="GO:0009279">
    <property type="term" value="C:cell outer membrane"/>
    <property type="evidence" value="ECO:0007669"/>
    <property type="project" value="UniProtKB-SubCell"/>
</dbReference>
<organism evidence="5 6">
    <name type="scientific">Pseudoduganella ginsengisoli</name>
    <dbReference type="NCBI Taxonomy" id="1462440"/>
    <lineage>
        <taxon>Bacteria</taxon>
        <taxon>Pseudomonadati</taxon>
        <taxon>Pseudomonadota</taxon>
        <taxon>Betaproteobacteria</taxon>
        <taxon>Burkholderiales</taxon>
        <taxon>Oxalobacteraceae</taxon>
        <taxon>Telluria group</taxon>
        <taxon>Pseudoduganella</taxon>
    </lineage>
</organism>
<reference evidence="5 6" key="1">
    <citation type="submission" date="2019-11" db="EMBL/GenBank/DDBJ databases">
        <title>Type strains purchased from KCTC, JCM and DSMZ.</title>
        <authorList>
            <person name="Lu H."/>
        </authorList>
    </citation>
    <scope>NUCLEOTIDE SEQUENCE [LARGE SCALE GENOMIC DNA]</scope>
    <source>
        <strain evidence="5 6">KCTC 42409</strain>
    </source>
</reference>
<evidence type="ECO:0000256" key="3">
    <source>
        <dbReference type="SAM" id="SignalP"/>
    </source>
</evidence>
<feature type="chain" id="PRO_5027119949" evidence="3">
    <location>
        <begin position="24"/>
        <end position="197"/>
    </location>
</feature>
<sequence length="197" mass="20762">MKKILTALIVSATAFGGVSAAYAADEVGPYAGVGVVSSKHKYSLSNDTSNGDRSSTEWSGKIFGGYQLNKNLAVEGGYTDFGSSDYNYTVGGANGHVDSKSHAFYLAGKGSVPINQQLSVFGKLGVAYNKNEVHGTGLATPYVTGDNNRTNLYASVGGEYALNEKVSLSLEYEHYGKNGIDQGRKKGAVSLGARYNF</sequence>
<comment type="caution">
    <text evidence="5">The sequence shown here is derived from an EMBL/GenBank/DDBJ whole genome shotgun (WGS) entry which is preliminary data.</text>
</comment>
<dbReference type="InterPro" id="IPR027385">
    <property type="entry name" value="Beta-barrel_OMP"/>
</dbReference>
<dbReference type="AlphaFoldDB" id="A0A6L6PZR6"/>
<dbReference type="OrthoDB" id="9130661at2"/>
<evidence type="ECO:0000259" key="4">
    <source>
        <dbReference type="Pfam" id="PF13505"/>
    </source>
</evidence>
<dbReference type="InterPro" id="IPR011250">
    <property type="entry name" value="OMP/PagP_B-barrel"/>
</dbReference>
<protein>
    <submittedName>
        <fullName evidence="5">Outer membrane beta-barrel protein</fullName>
    </submittedName>
</protein>
<proteinExistence type="predicted"/>
<dbReference type="SUPFAM" id="SSF56925">
    <property type="entry name" value="OMPA-like"/>
    <property type="match status" value="1"/>
</dbReference>
<accession>A0A6L6PZR6</accession>
<dbReference type="Proteomes" id="UP000484015">
    <property type="component" value="Unassembled WGS sequence"/>
</dbReference>
<keyword evidence="6" id="KW-1185">Reference proteome</keyword>
<evidence type="ECO:0000313" key="5">
    <source>
        <dbReference type="EMBL" id="MTW02498.1"/>
    </source>
</evidence>
<dbReference type="Gene3D" id="2.40.160.20">
    <property type="match status" value="1"/>
</dbReference>
<dbReference type="RefSeq" id="WP_155438896.1">
    <property type="nucleotide sequence ID" value="NZ_WNLA01000005.1"/>
</dbReference>
<gene>
    <name evidence="5" type="ORF">GM668_10440</name>
</gene>
<dbReference type="EMBL" id="WNLA01000005">
    <property type="protein sequence ID" value="MTW02498.1"/>
    <property type="molecule type" value="Genomic_DNA"/>
</dbReference>
<keyword evidence="2 3" id="KW-0732">Signal</keyword>
<name>A0A6L6PZR6_9BURK</name>
<evidence type="ECO:0000313" key="6">
    <source>
        <dbReference type="Proteomes" id="UP000484015"/>
    </source>
</evidence>
<comment type="subcellular location">
    <subcellularLocation>
        <location evidence="1">Cell outer membrane</location>
    </subcellularLocation>
</comment>
<feature type="domain" description="Outer membrane protein beta-barrel" evidence="4">
    <location>
        <begin position="12"/>
        <end position="197"/>
    </location>
</feature>
<feature type="signal peptide" evidence="3">
    <location>
        <begin position="1"/>
        <end position="23"/>
    </location>
</feature>
<evidence type="ECO:0000256" key="2">
    <source>
        <dbReference type="ARBA" id="ARBA00022729"/>
    </source>
</evidence>
<evidence type="ECO:0000256" key="1">
    <source>
        <dbReference type="ARBA" id="ARBA00004442"/>
    </source>
</evidence>